<accession>A0A0M9UD35</accession>
<comment type="caution">
    <text evidence="2">The sequence shown here is derived from an EMBL/GenBank/DDBJ whole genome shotgun (WGS) entry which is preliminary data.</text>
</comment>
<feature type="region of interest" description="Disordered" evidence="1">
    <location>
        <begin position="1"/>
        <end position="48"/>
    </location>
</feature>
<evidence type="ECO:0000256" key="1">
    <source>
        <dbReference type="SAM" id="MobiDB-lite"/>
    </source>
</evidence>
<name>A0A0M9UD35_9CHLR</name>
<dbReference type="Proteomes" id="UP000037784">
    <property type="component" value="Unassembled WGS sequence"/>
</dbReference>
<organism evidence="2 3">
    <name type="scientific">Ardenticatena maritima</name>
    <dbReference type="NCBI Taxonomy" id="872965"/>
    <lineage>
        <taxon>Bacteria</taxon>
        <taxon>Bacillati</taxon>
        <taxon>Chloroflexota</taxon>
        <taxon>Ardenticatenia</taxon>
        <taxon>Ardenticatenales</taxon>
        <taxon>Ardenticatenaceae</taxon>
        <taxon>Ardenticatena</taxon>
    </lineage>
</organism>
<evidence type="ECO:0000313" key="2">
    <source>
        <dbReference type="EMBL" id="GAP63574.1"/>
    </source>
</evidence>
<protein>
    <submittedName>
        <fullName evidence="2">Uncharacterized protein</fullName>
    </submittedName>
</protein>
<proteinExistence type="predicted"/>
<evidence type="ECO:0000313" key="3">
    <source>
        <dbReference type="Proteomes" id="UP000037784"/>
    </source>
</evidence>
<reference evidence="2 3" key="1">
    <citation type="journal article" date="2015" name="Genome Announc.">
        <title>Draft Genome Sequence of a Heterotrophic Facultative Anaerobic Thermophilic Bacterium, Ardenticatena maritima Strain 110ST.</title>
        <authorList>
            <person name="Kawaichi S."/>
            <person name="Yoshida T."/>
            <person name="Sako Y."/>
            <person name="Nakamura R."/>
        </authorList>
    </citation>
    <scope>NUCLEOTIDE SEQUENCE [LARGE SCALE GENOMIC DNA]</scope>
    <source>
        <strain evidence="2 3">110S</strain>
    </source>
</reference>
<dbReference type="AlphaFoldDB" id="A0A0M9UD35"/>
<keyword evidence="3" id="KW-1185">Reference proteome</keyword>
<reference evidence="3" key="2">
    <citation type="submission" date="2015-08" db="EMBL/GenBank/DDBJ databases">
        <title>Draft Genome Sequence of a Heterotrophic Facultative Anaerobic Bacterium Ardenticatena maritima Strain 110S.</title>
        <authorList>
            <person name="Kawaichi S."/>
            <person name="Yoshida T."/>
            <person name="Sako Y."/>
            <person name="Nakamura R."/>
        </authorList>
    </citation>
    <scope>NUCLEOTIDE SEQUENCE [LARGE SCALE GENOMIC DNA]</scope>
    <source>
        <strain evidence="3">110S</strain>
    </source>
</reference>
<dbReference type="InParanoid" id="A0A0M9UD35"/>
<sequence>MVRKQFNVHGVLPTPSMLSPNMKKGCGRSAERTTPVAGIMGTSRPFQG</sequence>
<dbReference type="EMBL" id="BBZA01000165">
    <property type="protein sequence ID" value="GAP63574.1"/>
    <property type="molecule type" value="Genomic_DNA"/>
</dbReference>
<gene>
    <name evidence="2" type="ORF">ARMA_1998</name>
</gene>